<feature type="chain" id="PRO_5027096015" evidence="10">
    <location>
        <begin position="25"/>
        <end position="2659"/>
    </location>
</feature>
<comment type="subcellular location">
    <subcellularLocation>
        <location evidence="1">Secreted</location>
    </subcellularLocation>
</comment>
<accession>A0A6J2PSR9</accession>
<name>A0A6J2PSR9_COTGO</name>
<protein>
    <submittedName>
        <fullName evidence="15">LOW QUALITY PROTEIN: mucin-2-like</fullName>
    </submittedName>
</protein>
<dbReference type="Gene3D" id="2.10.25.10">
    <property type="entry name" value="Laminin"/>
    <property type="match status" value="3"/>
</dbReference>
<dbReference type="OrthoDB" id="160294at2759"/>
<feature type="compositionally biased region" description="Low complexity" evidence="9">
    <location>
        <begin position="1406"/>
        <end position="1425"/>
    </location>
</feature>
<dbReference type="SMART" id="SM00215">
    <property type="entry name" value="VWC_out"/>
    <property type="match status" value="2"/>
</dbReference>
<dbReference type="PROSITE" id="PS50184">
    <property type="entry name" value="VWFC_2"/>
    <property type="match status" value="2"/>
</dbReference>
<evidence type="ECO:0000256" key="3">
    <source>
        <dbReference type="ARBA" id="ARBA00022729"/>
    </source>
</evidence>
<evidence type="ECO:0000259" key="12">
    <source>
        <dbReference type="PROSITE" id="PS50184"/>
    </source>
</evidence>
<evidence type="ECO:0000259" key="13">
    <source>
        <dbReference type="PROSITE" id="PS51233"/>
    </source>
</evidence>
<dbReference type="PANTHER" id="PTHR11339">
    <property type="entry name" value="EXTRACELLULAR MATRIX GLYCOPROTEIN RELATED"/>
    <property type="match status" value="1"/>
</dbReference>
<keyword evidence="3 10" id="KW-0732">Signal</keyword>
<evidence type="ECO:0000313" key="15">
    <source>
        <dbReference type="RefSeq" id="XP_029289228.1"/>
    </source>
</evidence>
<feature type="domain" description="VWFD" evidence="13">
    <location>
        <begin position="1981"/>
        <end position="2159"/>
    </location>
</feature>
<feature type="domain" description="VWFD" evidence="13">
    <location>
        <begin position="399"/>
        <end position="572"/>
    </location>
</feature>
<feature type="region of interest" description="Disordered" evidence="9">
    <location>
        <begin position="1532"/>
        <end position="1687"/>
    </location>
</feature>
<dbReference type="PANTHER" id="PTHR11339:SF408">
    <property type="entry name" value="MUCIN-5B"/>
    <property type="match status" value="1"/>
</dbReference>
<keyword evidence="2" id="KW-0964">Secreted</keyword>
<dbReference type="InParanoid" id="A0A6J2PSR9"/>
<keyword evidence="5" id="KW-0186">Copper</keyword>
<gene>
    <name evidence="15" type="primary">LOC115009408</name>
</gene>
<dbReference type="SMART" id="SM00041">
    <property type="entry name" value="CT"/>
    <property type="match status" value="1"/>
</dbReference>
<dbReference type="InterPro" id="IPR025155">
    <property type="entry name" value="WxxW_domain"/>
</dbReference>
<dbReference type="CDD" id="cd19941">
    <property type="entry name" value="TIL"/>
    <property type="match status" value="3"/>
</dbReference>
<feature type="domain" description="VWFC" evidence="12">
    <location>
        <begin position="2313"/>
        <end position="2381"/>
    </location>
</feature>
<keyword evidence="14" id="KW-1185">Reference proteome</keyword>
<dbReference type="FunCoup" id="A0A6J2PSR9">
    <property type="interactions" value="271"/>
</dbReference>
<dbReference type="PROSITE" id="PS01208">
    <property type="entry name" value="VWFC_1"/>
    <property type="match status" value="2"/>
</dbReference>
<evidence type="ECO:0000256" key="4">
    <source>
        <dbReference type="ARBA" id="ARBA00022737"/>
    </source>
</evidence>
<organism evidence="14 15">
    <name type="scientific">Cottoperca gobio</name>
    <name type="common">Frogmouth</name>
    <name type="synonym">Aphritis gobio</name>
    <dbReference type="NCBI Taxonomy" id="56716"/>
    <lineage>
        <taxon>Eukaryota</taxon>
        <taxon>Metazoa</taxon>
        <taxon>Chordata</taxon>
        <taxon>Craniata</taxon>
        <taxon>Vertebrata</taxon>
        <taxon>Euteleostomi</taxon>
        <taxon>Actinopterygii</taxon>
        <taxon>Neopterygii</taxon>
        <taxon>Teleostei</taxon>
        <taxon>Neoteleostei</taxon>
        <taxon>Acanthomorphata</taxon>
        <taxon>Eupercaria</taxon>
        <taxon>Perciformes</taxon>
        <taxon>Notothenioidei</taxon>
        <taxon>Bovichtidae</taxon>
        <taxon>Cottoperca</taxon>
    </lineage>
</organism>
<dbReference type="Pfam" id="PF00094">
    <property type="entry name" value="VWD"/>
    <property type="match status" value="4"/>
</dbReference>
<dbReference type="GO" id="GO:0005615">
    <property type="term" value="C:extracellular space"/>
    <property type="evidence" value="ECO:0007669"/>
    <property type="project" value="TreeGrafter"/>
</dbReference>
<evidence type="ECO:0000256" key="10">
    <source>
        <dbReference type="SAM" id="SignalP"/>
    </source>
</evidence>
<dbReference type="Pfam" id="PF01826">
    <property type="entry name" value="TIL"/>
    <property type="match status" value="1"/>
</dbReference>
<evidence type="ECO:0000256" key="2">
    <source>
        <dbReference type="ARBA" id="ARBA00022525"/>
    </source>
</evidence>
<sequence length="2659" mass="292738">MRTARIQLEWVIPWLTLYIGLTAANVGMPMSKMPTIQEVRPAHNGQICSTWGNYHFKTFDGDFFQLPSPCNYILASQCKGSYSSFNIQFQRQEMNGVTSIQKVTMKLDGAVVELDKTSIKVNDEPINIPFSQVGISIERTVSYVKIEAKLGLVVYWNEEDALWIELDAKFKNETCGLCGDYNGIQIYDEFIIADTGEHVSLENYGDAWTLNGPNEECEDVPSPATKTCEKEKSTCVNLLSVPAFHSCQNLIDDDSFIDACVKDLCSCNSSTSCVCSTISEYSRQCAHAGGKPKKWQTALFCAKACPFNMEYKECGSPCIDSCSSPQTSEVCEDHCVDGCFCPSGTVFDDITKSGCIAVDECTCQHDGKPYPPGKSYSRACQKCTCTKAQWRCNDMDCPGICSVLGGSHISTYDDKTYAFHGDCSYVLSKETNGTFSVLGDLAKCQRSEESTCLNAITLVLPKHLMIVIEANGQVLYNKLISPLPLLMDDVTIFKPSTFFIVIHTSYGLDLEVQLLPIMQVYIKASVSNKGKLRGLCGDFNDVEADDFKTTNGLIEGTAGTFVNTWKTKTSCPDVANTLKDPCALNIDKEKYAKNWCPLLSDPQGVFATCHSEINPEDYETACIYDTCACQNSEECMCAAISSYVHACAAEGVLLNGWRDTMCRKTCPATFVYGYQMTSCGRTCRSLSQSDLTCEVDFTPIDGCGCAEGTYLNEKGLCVTASQCSCLVGDKLVRPKQSIKVHGQSCTQCISGCVCPADLVSDGKGGCIKEEKCPCTFNGESFTSGQTVTVNCNTCTCKSRMWECTAHECDGTCTIYGEGHYITFDEKKFSFNGDCGYIFTQDYCGDDNQGTFRVLTENILCGSGSICSTAIKLYLGDKEIIISEENVRVIQQSKGVDIPFKVHTMGIYLVIEAKNGLVLIWNKKTTLMIKLKSTFKGKVCGLCGNYDGNIKNDFTTRNKGVVVEALEFGNSWKMLDSCPNTIALNNPCSLYSHRQAWAFKHCSIINSHVFAQCHKKVDPKNHYDACVRDTCSCNTGGDCECFCSAVAAYAAACNDAGACVKWRTPTICPIFCDFYNLDGECEWHYEPCGKPCMKTCRNPSGVCFNHIPALEGCYPSCPPERSYLEEVTMKCVPQMECGCYDNEGKHYKEGERMPPKENCHNCYCSSTKMECSYDKLVTEESTTKTTVTGKTTTTEKPTTTMETTPADCSVNCKWSDWKNNNYPDTKSEGGEYETITKIADQDSSVCRKPVEIECRAKENKDVSLKDRQPNVICNVTNGLICHNKDQLPLKCYDYEIRVKCCENICPPSTTSPPTTTTEQPTTTTVTEESTTKTTGTESPTTTTTVTETPTTTTTEQPTTTTVTEESTTKTTGTEKPTTTTTVTETPSTTKENPTTTTVTEITEESTTKTTVTGKTTTTEKPTTTMETTPADCSVNCKWSDWKNNNYPDTKSEGGEYETITKIADQDSSVCRKPVEIECRAKENKDVSLKDRQPNVICNVTNGLICHNKDQLPLKCYDYEIRVKCCENICPPSTTSPPTTTTEQPTTTTVTEESTTKTTGTESPTTTTTVTETPTTTTTEQPTTTTVTEESTTKTTGTEKPTTTTVTETPSTTKENPTTTTVTESPTTTTTTTTTTTEQPTTTTVTEESTTKTTGTEKPTTTTTVTETPSTTKENPTTTTVTESPTTTGGEYETITKIADQDSSVCRKPVEIECRAKENKDVSLKDRQPNVICNVTNGLICHNKDQLPLKCYDYEIRVKCCENICPPSTTSPPTTTTTEQPTTTTVTEESTTKTTGTESPTTTTTVTGKTTIESPSSTPSTLQSSTPGRTTVCFCKYMDQIFSPGSFMYNKTDGAGWCFTAYCNSTCNVEKRARQCPFTTPSTPTSTTTSSGTTTQIGSTSATVITVTTTKPPTKDCLYLEPTRKDGESWNPNKCTTETCKDATVIKVHVQCKPVTKPVCENGQPPVKVYDESGCCFHYDCKCVCAGWGDPHYLTFDGQYYSFQKNCTYVLVKEIIPRHNLSILINNENCDASGLVTCPKSLIVNYKNYEVIFTQQRTPKLAFVNGKQVVPTYFNDDFTITSSAIQLLLKIPEIEAVVIFKAFTFTVDLPFSLFHNNTEGQCGVCDNNKKNDCRLPNGKINPACSQMGEWRVHDKNKPYCDNLPPTTTSTPTSTPTPCEADFCEILMSEVFKECHKVISPRPFYESCKFDVCQMGNNTIGCSSMETYASMCAACPNWRDATNGQCEFKCPGNKVYKPCGPTVVPTCNARYNEKYVQQCHEQNVNRSQDCNAVMEGCFCPEGMTLFSSKSDLCVSTCCTGPNGEPKPPGETWKSGCKQCVCDDDTQGVQCEPLTCPTQEPIKCNEEGEVLVNRTVDCCQKLSCECDNKHCSPIPKCKQGFELDINTTNGSCCPSYDCVPKGVCVFNDTEYKPSMDFSKSPCETCKCTETQEPISKLNKIECAVMECSIFCPEGYVYETKPGQCCGSCKKTRCVMEIPGFTSPIIIEPSQSWSPPKDNCTKYDCRKVNDEFIISERQTTCPAFNPEDCFPGTEEMDTNGCCKTCTLRTNCQMNKNTTYLQKENCKSVVPVEITACVGYCGESSSMYSAKNNRLMHSCSCCQEMTTSEKEVEMICADGSKIKHSYISVEKCGCQIAKCMDTIEN</sequence>
<keyword evidence="4" id="KW-0677">Repeat</keyword>
<dbReference type="PROSITE" id="PS01185">
    <property type="entry name" value="CTCK_1"/>
    <property type="match status" value="1"/>
</dbReference>
<feature type="region of interest" description="Disordered" evidence="9">
    <location>
        <begin position="1308"/>
        <end position="1425"/>
    </location>
</feature>
<dbReference type="FunFam" id="2.10.25.10:FF:000153">
    <property type="entry name" value="MUC5B isoform 1"/>
    <property type="match status" value="1"/>
</dbReference>
<evidence type="ECO:0000313" key="14">
    <source>
        <dbReference type="Proteomes" id="UP000504630"/>
    </source>
</evidence>
<evidence type="ECO:0000256" key="9">
    <source>
        <dbReference type="SAM" id="MobiDB-lite"/>
    </source>
</evidence>
<dbReference type="InterPro" id="IPR001007">
    <property type="entry name" value="VWF_dom"/>
</dbReference>
<feature type="compositionally biased region" description="Low complexity" evidence="9">
    <location>
        <begin position="1308"/>
        <end position="1399"/>
    </location>
</feature>
<dbReference type="InterPro" id="IPR036084">
    <property type="entry name" value="Ser_inhib-like_sf"/>
</dbReference>
<dbReference type="SMART" id="SM00214">
    <property type="entry name" value="VWC"/>
    <property type="match status" value="4"/>
</dbReference>
<dbReference type="GeneID" id="115009408"/>
<dbReference type="PROSITE" id="PS01225">
    <property type="entry name" value="CTCK_2"/>
    <property type="match status" value="1"/>
</dbReference>
<dbReference type="InterPro" id="IPR014853">
    <property type="entry name" value="VWF/SSPO/ZAN-like_Cys-rich_dom"/>
</dbReference>
<dbReference type="InterPro" id="IPR050780">
    <property type="entry name" value="Mucin_vWF_Thrombospondin_sf"/>
</dbReference>
<dbReference type="KEGG" id="cgob:115009408"/>
<dbReference type="Pfam" id="PF08742">
    <property type="entry name" value="C8"/>
    <property type="match status" value="4"/>
</dbReference>
<feature type="domain" description="VWFD" evidence="13">
    <location>
        <begin position="810"/>
        <end position="978"/>
    </location>
</feature>
<evidence type="ECO:0000256" key="6">
    <source>
        <dbReference type="ARBA" id="ARBA00023157"/>
    </source>
</evidence>
<dbReference type="FunFam" id="2.10.25.10:FF:000674">
    <property type="entry name" value="Mucin-2"/>
    <property type="match status" value="1"/>
</dbReference>
<evidence type="ECO:0000256" key="8">
    <source>
        <dbReference type="PROSITE-ProRule" id="PRU00039"/>
    </source>
</evidence>
<comment type="caution">
    <text evidence="8">Lacks conserved residue(s) required for the propagation of feature annotation.</text>
</comment>
<dbReference type="RefSeq" id="XP_029289228.1">
    <property type="nucleotide sequence ID" value="XM_029433368.1"/>
</dbReference>
<feature type="domain" description="CTCK" evidence="11">
    <location>
        <begin position="2557"/>
        <end position="2654"/>
    </location>
</feature>
<feature type="compositionally biased region" description="Low complexity" evidence="9">
    <location>
        <begin position="1532"/>
        <end position="1686"/>
    </location>
</feature>
<feature type="signal peptide" evidence="10">
    <location>
        <begin position="1"/>
        <end position="24"/>
    </location>
</feature>
<dbReference type="InterPro" id="IPR002919">
    <property type="entry name" value="TIL_dom"/>
</dbReference>
<evidence type="ECO:0000256" key="7">
    <source>
        <dbReference type="ARBA" id="ARBA00023180"/>
    </source>
</evidence>
<dbReference type="InterPro" id="IPR058753">
    <property type="entry name" value="TIL_OTOGL_Mucin"/>
</dbReference>
<evidence type="ECO:0000259" key="11">
    <source>
        <dbReference type="PROSITE" id="PS01225"/>
    </source>
</evidence>
<dbReference type="SMART" id="SM00216">
    <property type="entry name" value="VWD"/>
    <property type="match status" value="4"/>
</dbReference>
<keyword evidence="6" id="KW-1015">Disulfide bond</keyword>
<feature type="domain" description="VWFD" evidence="13">
    <location>
        <begin position="46"/>
        <end position="218"/>
    </location>
</feature>
<reference evidence="15" key="1">
    <citation type="submission" date="2025-08" db="UniProtKB">
        <authorList>
            <consortium name="RefSeq"/>
        </authorList>
    </citation>
    <scope>IDENTIFICATION</scope>
</reference>
<dbReference type="SUPFAM" id="SSF57567">
    <property type="entry name" value="Serine protease inhibitors"/>
    <property type="match status" value="3"/>
</dbReference>
<dbReference type="Pfam" id="PF13330">
    <property type="entry name" value="Mucin2_WxxW"/>
    <property type="match status" value="3"/>
</dbReference>
<dbReference type="InterPro" id="IPR006207">
    <property type="entry name" value="Cys_knot_C"/>
</dbReference>
<dbReference type="GO" id="GO:0031012">
    <property type="term" value="C:extracellular matrix"/>
    <property type="evidence" value="ECO:0007669"/>
    <property type="project" value="TreeGrafter"/>
</dbReference>
<proteinExistence type="predicted"/>
<feature type="region of interest" description="Disordered" evidence="9">
    <location>
        <begin position="1767"/>
        <end position="1823"/>
    </location>
</feature>
<dbReference type="PROSITE" id="PS51233">
    <property type="entry name" value="VWFD"/>
    <property type="match status" value="4"/>
</dbReference>
<dbReference type="InterPro" id="IPR001846">
    <property type="entry name" value="VWF_type-D"/>
</dbReference>
<evidence type="ECO:0000256" key="5">
    <source>
        <dbReference type="ARBA" id="ARBA00023008"/>
    </source>
</evidence>
<evidence type="ECO:0000256" key="1">
    <source>
        <dbReference type="ARBA" id="ARBA00004613"/>
    </source>
</evidence>
<dbReference type="Pfam" id="PF25962">
    <property type="entry name" value="TIL_OTOGL_Mucin"/>
    <property type="match status" value="1"/>
</dbReference>
<feature type="domain" description="VWFC" evidence="12">
    <location>
        <begin position="2418"/>
        <end position="2485"/>
    </location>
</feature>
<dbReference type="SMART" id="SM00832">
    <property type="entry name" value="C8"/>
    <property type="match status" value="4"/>
</dbReference>
<dbReference type="Proteomes" id="UP000504630">
    <property type="component" value="Chromosome 6"/>
</dbReference>
<keyword evidence="7" id="KW-0325">Glycoprotein</keyword>